<reference evidence="4" key="1">
    <citation type="journal article" date="2023" name="Mol. Phylogenet. Evol.">
        <title>Genome-scale phylogeny and comparative genomics of the fungal order Sordariales.</title>
        <authorList>
            <person name="Hensen N."/>
            <person name="Bonometti L."/>
            <person name="Westerberg I."/>
            <person name="Brannstrom I.O."/>
            <person name="Guillou S."/>
            <person name="Cros-Aarteil S."/>
            <person name="Calhoun S."/>
            <person name="Haridas S."/>
            <person name="Kuo A."/>
            <person name="Mondo S."/>
            <person name="Pangilinan J."/>
            <person name="Riley R."/>
            <person name="LaButti K."/>
            <person name="Andreopoulos B."/>
            <person name="Lipzen A."/>
            <person name="Chen C."/>
            <person name="Yan M."/>
            <person name="Daum C."/>
            <person name="Ng V."/>
            <person name="Clum A."/>
            <person name="Steindorff A."/>
            <person name="Ohm R.A."/>
            <person name="Martin F."/>
            <person name="Silar P."/>
            <person name="Natvig D.O."/>
            <person name="Lalanne C."/>
            <person name="Gautier V."/>
            <person name="Ament-Velasquez S.L."/>
            <person name="Kruys A."/>
            <person name="Hutchinson M.I."/>
            <person name="Powell A.J."/>
            <person name="Barry K."/>
            <person name="Miller A.N."/>
            <person name="Grigoriev I.V."/>
            <person name="Debuchy R."/>
            <person name="Gladieux P."/>
            <person name="Hiltunen Thoren M."/>
            <person name="Johannesson H."/>
        </authorList>
    </citation>
    <scope>NUCLEOTIDE SEQUENCE</scope>
    <source>
        <strain evidence="4">PSN293</strain>
    </source>
</reference>
<dbReference type="PANTHER" id="PTHR22935">
    <property type="entry name" value="PENICILLIN-BINDING PROTEIN"/>
    <property type="match status" value="1"/>
</dbReference>
<dbReference type="Gene3D" id="3.40.710.10">
    <property type="entry name" value="DD-peptidase/beta-lactamase superfamily"/>
    <property type="match status" value="1"/>
</dbReference>
<feature type="signal peptide" evidence="1">
    <location>
        <begin position="1"/>
        <end position="23"/>
    </location>
</feature>
<dbReference type="PANTHER" id="PTHR22935:SF97">
    <property type="entry name" value="BETA-LACTAMASE-RELATED DOMAIN-CONTAINING PROTEIN"/>
    <property type="match status" value="1"/>
</dbReference>
<evidence type="ECO:0000259" key="2">
    <source>
        <dbReference type="Pfam" id="PF00144"/>
    </source>
</evidence>
<reference evidence="4" key="2">
    <citation type="submission" date="2023-05" db="EMBL/GenBank/DDBJ databases">
        <authorList>
            <consortium name="Lawrence Berkeley National Laboratory"/>
            <person name="Steindorff A."/>
            <person name="Hensen N."/>
            <person name="Bonometti L."/>
            <person name="Westerberg I."/>
            <person name="Brannstrom I.O."/>
            <person name="Guillou S."/>
            <person name="Cros-Aarteil S."/>
            <person name="Calhoun S."/>
            <person name="Haridas S."/>
            <person name="Kuo A."/>
            <person name="Mondo S."/>
            <person name="Pangilinan J."/>
            <person name="Riley R."/>
            <person name="Labutti K."/>
            <person name="Andreopoulos B."/>
            <person name="Lipzen A."/>
            <person name="Chen C."/>
            <person name="Yanf M."/>
            <person name="Daum C."/>
            <person name="Ng V."/>
            <person name="Clum A."/>
            <person name="Ohm R."/>
            <person name="Martin F."/>
            <person name="Silar P."/>
            <person name="Natvig D."/>
            <person name="Lalanne C."/>
            <person name="Gautier V."/>
            <person name="Ament-Velasquez S.L."/>
            <person name="Kruys A."/>
            <person name="Hutchinson M.I."/>
            <person name="Powell A.J."/>
            <person name="Barry K."/>
            <person name="Miller A.N."/>
            <person name="Grigoriev I.V."/>
            <person name="Debuchy R."/>
            <person name="Gladieux P."/>
            <person name="Thoren M.H."/>
            <person name="Johannesson H."/>
        </authorList>
    </citation>
    <scope>NUCLEOTIDE SEQUENCE</scope>
    <source>
        <strain evidence="4">PSN293</strain>
    </source>
</reference>
<dbReference type="Pfam" id="PF26335">
    <property type="entry name" value="ARB_00930_C"/>
    <property type="match status" value="1"/>
</dbReference>
<dbReference type="SUPFAM" id="SSF56601">
    <property type="entry name" value="beta-lactamase/transpeptidase-like"/>
    <property type="match status" value="1"/>
</dbReference>
<dbReference type="InterPro" id="IPR001466">
    <property type="entry name" value="Beta-lactam-related"/>
</dbReference>
<dbReference type="AlphaFoldDB" id="A0AAN6YJ93"/>
<sequence>MFTTSPLSLVLLLVSSCLPTVLSAPNCPPQGPVFEKPRNFATSAAIRSALANLTATFAARDKDNSPSVLSNETSYSIQVFSTGPNTPNVFEWHHTAELMTSRLNASSPGVKKAGPDTVYRLGSLTKVFTVYTWLAQDGDQKWNEPITKYVPELAAAAKQGNAKSDGVRYVDWDEVTVGALASQMGGIIRDYGLMGEVTQQMDAAAAVALGFPPLKYEDPTVPKCGVWPLCNRTEFFNGLLQTYPSYAPWTTPAYTNTGYQILAYALEAIKGRKFEDMMKDSIFKPLGLTHTYYNGAPASAGIIPGPELESQWYFQLGDEDPAGGMYSSIADISALGRSILSSSLLTPATTRRWLKPAAMSSEPNAGVGAPWGVRRISLSSQANGKRTIDAFNKAGRIGYYSSLLILLPDYDIGISALIAGPTIPGNTNFNLADIIGNRLLPALEEAGREQASSLYGGVYSDPARNASLRITTQSDRPGLGIENWISNGTYMQYISVALQSGYQPVDPTVRLYPTGLETVLTPEKDGRKGKRVGYKAVFEDKNLPARNPADGSMFSTDCGTWVSFTGVSYGTFALDQFVFELDEAGRVRGLENMALRVVLKKEGSGGKRTVRRTLQA</sequence>
<dbReference type="InterPro" id="IPR012338">
    <property type="entry name" value="Beta-lactam/transpept-like"/>
</dbReference>
<name>A0AAN6YJ93_9PEZI</name>
<evidence type="ECO:0000313" key="5">
    <source>
        <dbReference type="Proteomes" id="UP001301769"/>
    </source>
</evidence>
<dbReference type="EMBL" id="MU858045">
    <property type="protein sequence ID" value="KAK4220309.1"/>
    <property type="molecule type" value="Genomic_DNA"/>
</dbReference>
<accession>A0AAN6YJ93</accession>
<evidence type="ECO:0000313" key="4">
    <source>
        <dbReference type="EMBL" id="KAK4220309.1"/>
    </source>
</evidence>
<evidence type="ECO:0000259" key="3">
    <source>
        <dbReference type="Pfam" id="PF26335"/>
    </source>
</evidence>
<protein>
    <submittedName>
        <fullName evidence="4">D-alanyl-D-alanine-carboxypeptidase/endopeptidase AmpH</fullName>
    </submittedName>
</protein>
<dbReference type="InterPro" id="IPR051478">
    <property type="entry name" value="Beta-lactamase-like_AB/R"/>
</dbReference>
<feature type="domain" description="Beta-lactamase-related" evidence="2">
    <location>
        <begin position="111"/>
        <end position="420"/>
    </location>
</feature>
<comment type="caution">
    <text evidence="4">The sequence shown here is derived from an EMBL/GenBank/DDBJ whole genome shotgun (WGS) entry which is preliminary data.</text>
</comment>
<organism evidence="4 5">
    <name type="scientific">Rhypophila decipiens</name>
    <dbReference type="NCBI Taxonomy" id="261697"/>
    <lineage>
        <taxon>Eukaryota</taxon>
        <taxon>Fungi</taxon>
        <taxon>Dikarya</taxon>
        <taxon>Ascomycota</taxon>
        <taxon>Pezizomycotina</taxon>
        <taxon>Sordariomycetes</taxon>
        <taxon>Sordariomycetidae</taxon>
        <taxon>Sordariales</taxon>
        <taxon>Naviculisporaceae</taxon>
        <taxon>Rhypophila</taxon>
    </lineage>
</organism>
<dbReference type="Proteomes" id="UP001301769">
    <property type="component" value="Unassembled WGS sequence"/>
</dbReference>
<feature type="domain" description="Beta-lactamase-like ARB-00930-like C-terminal" evidence="3">
    <location>
        <begin position="448"/>
        <end position="602"/>
    </location>
</feature>
<dbReference type="InterPro" id="IPR058664">
    <property type="entry name" value="ARB_00930-like_C"/>
</dbReference>
<dbReference type="Pfam" id="PF00144">
    <property type="entry name" value="Beta-lactamase"/>
    <property type="match status" value="1"/>
</dbReference>
<keyword evidence="1" id="KW-0732">Signal</keyword>
<gene>
    <name evidence="4" type="ORF">QBC37DRAFT_271427</name>
</gene>
<evidence type="ECO:0000256" key="1">
    <source>
        <dbReference type="SAM" id="SignalP"/>
    </source>
</evidence>
<keyword evidence="5" id="KW-1185">Reference proteome</keyword>
<feature type="chain" id="PRO_5042946234" evidence="1">
    <location>
        <begin position="24"/>
        <end position="616"/>
    </location>
</feature>
<proteinExistence type="predicted"/>